<name>A0ABW1ZB00_9BACT</name>
<dbReference type="RefSeq" id="WP_263370273.1">
    <property type="nucleotide sequence ID" value="NZ_JAGSYD010000001.1"/>
</dbReference>
<keyword evidence="2" id="KW-1185">Reference proteome</keyword>
<dbReference type="PANTHER" id="PTHR10151">
    <property type="entry name" value="ECTONUCLEOTIDE PYROPHOSPHATASE/PHOSPHODIESTERASE"/>
    <property type="match status" value="1"/>
</dbReference>
<evidence type="ECO:0000313" key="1">
    <source>
        <dbReference type="EMBL" id="MFC6646617.1"/>
    </source>
</evidence>
<proteinExistence type="predicted"/>
<dbReference type="SUPFAM" id="SSF53649">
    <property type="entry name" value="Alkaline phosphatase-like"/>
    <property type="match status" value="1"/>
</dbReference>
<organism evidence="1 2">
    <name type="scientific">Granulicella cerasi</name>
    <dbReference type="NCBI Taxonomy" id="741063"/>
    <lineage>
        <taxon>Bacteria</taxon>
        <taxon>Pseudomonadati</taxon>
        <taxon>Acidobacteriota</taxon>
        <taxon>Terriglobia</taxon>
        <taxon>Terriglobales</taxon>
        <taxon>Acidobacteriaceae</taxon>
        <taxon>Granulicella</taxon>
    </lineage>
</organism>
<accession>A0ABW1ZB00</accession>
<dbReference type="PANTHER" id="PTHR10151:SF120">
    <property type="entry name" value="BIS(5'-ADENOSYL)-TRIPHOSPHATASE"/>
    <property type="match status" value="1"/>
</dbReference>
<sequence>MNKLRGLACVLVSCGVAAVAQKPAPLVLISIDGMKPEYVTRAKEHGLKLPELESFLAQGTYAEGVQGVLPTVTYPSHTTLVTGVSPLVHGVEDNTTFDPMNEHPGQWYWEFRYVKAQTLYQAADKAGIKTGAVSWPVTVGAPIDYNIAEGAQSERTDASKIPGYNPPNILAQLGFPTPKDAEDLTMNGDETKTAQSIAILKKWKPGLLLVHLVSLDHFQHGYGPFSKEADEALLKIDAEVKRIEDAAHAADPRTRIAIVSDHGFLPVDQHTNLNKLFVDAGLITLGAPKPGSKKPTITSWQAQAWPAGGSVAIVLRNPNDKAMVEKVHALLLKWKSDPALGLDNLLTHDQAVAMGGFPHATFVVDFKDGWDMGYEFTGKSVVPAPHTGMHGYLPTRPAMRSTFMVKGEGVKAGKDVGVIDMRQIAPTLAELLGVKLTDAKMEPVDVK</sequence>
<evidence type="ECO:0000313" key="2">
    <source>
        <dbReference type="Proteomes" id="UP001596391"/>
    </source>
</evidence>
<dbReference type="Gene3D" id="3.40.720.10">
    <property type="entry name" value="Alkaline Phosphatase, subunit A"/>
    <property type="match status" value="2"/>
</dbReference>
<gene>
    <name evidence="1" type="ORF">ACFQBQ_13685</name>
</gene>
<reference evidence="2" key="1">
    <citation type="journal article" date="2019" name="Int. J. Syst. Evol. Microbiol.">
        <title>The Global Catalogue of Microorganisms (GCM) 10K type strain sequencing project: providing services to taxonomists for standard genome sequencing and annotation.</title>
        <authorList>
            <consortium name="The Broad Institute Genomics Platform"/>
            <consortium name="The Broad Institute Genome Sequencing Center for Infectious Disease"/>
            <person name="Wu L."/>
            <person name="Ma J."/>
        </authorList>
    </citation>
    <scope>NUCLEOTIDE SEQUENCE [LARGE SCALE GENOMIC DNA]</scope>
    <source>
        <strain evidence="2">CGMCC 1.16026</strain>
    </source>
</reference>
<dbReference type="InterPro" id="IPR017850">
    <property type="entry name" value="Alkaline_phosphatase_core_sf"/>
</dbReference>
<dbReference type="Proteomes" id="UP001596391">
    <property type="component" value="Unassembled WGS sequence"/>
</dbReference>
<dbReference type="EMBL" id="JBHSWI010000001">
    <property type="protein sequence ID" value="MFC6646617.1"/>
    <property type="molecule type" value="Genomic_DNA"/>
</dbReference>
<dbReference type="CDD" id="cd16018">
    <property type="entry name" value="Enpp"/>
    <property type="match status" value="1"/>
</dbReference>
<protein>
    <submittedName>
        <fullName evidence="1">Alkaline phosphatase family protein</fullName>
    </submittedName>
</protein>
<comment type="caution">
    <text evidence="1">The sequence shown here is derived from an EMBL/GenBank/DDBJ whole genome shotgun (WGS) entry which is preliminary data.</text>
</comment>
<dbReference type="InterPro" id="IPR002591">
    <property type="entry name" value="Phosphodiest/P_Trfase"/>
</dbReference>
<dbReference type="Pfam" id="PF01663">
    <property type="entry name" value="Phosphodiest"/>
    <property type="match status" value="1"/>
</dbReference>